<dbReference type="Proteomes" id="UP001626550">
    <property type="component" value="Unassembled WGS sequence"/>
</dbReference>
<accession>A0ABD2Q1K0</accession>
<comment type="caution">
    <text evidence="2">The sequence shown here is derived from an EMBL/GenBank/DDBJ whole genome shotgun (WGS) entry which is preliminary data.</text>
</comment>
<keyword evidence="1" id="KW-0680">Restriction system</keyword>
<dbReference type="Gene3D" id="1.20.1260.30">
    <property type="match status" value="1"/>
</dbReference>
<name>A0ABD2Q1K0_9PLAT</name>
<evidence type="ECO:0000313" key="2">
    <source>
        <dbReference type="EMBL" id="KAL3313360.1"/>
    </source>
</evidence>
<dbReference type="InterPro" id="IPR038333">
    <property type="entry name" value="T1MK-like_N_sf"/>
</dbReference>
<dbReference type="GO" id="GO:0009307">
    <property type="term" value="P:DNA restriction-modification system"/>
    <property type="evidence" value="ECO:0007669"/>
    <property type="project" value="UniProtKB-KW"/>
</dbReference>
<reference evidence="2 3" key="1">
    <citation type="submission" date="2024-11" db="EMBL/GenBank/DDBJ databases">
        <title>Adaptive evolution of stress response genes in parasites aligns with host niche diversity.</title>
        <authorList>
            <person name="Hahn C."/>
            <person name="Resl P."/>
        </authorList>
    </citation>
    <scope>NUCLEOTIDE SEQUENCE [LARGE SCALE GENOMIC DNA]</scope>
    <source>
        <strain evidence="2">EGGRZ-B1_66</strain>
        <tissue evidence="2">Body</tissue>
    </source>
</reference>
<keyword evidence="3" id="KW-1185">Reference proteome</keyword>
<proteinExistence type="predicted"/>
<dbReference type="AlphaFoldDB" id="A0ABD2Q1K0"/>
<evidence type="ECO:0000313" key="3">
    <source>
        <dbReference type="Proteomes" id="UP001626550"/>
    </source>
</evidence>
<sequence length="90" mass="10617">MAHLVLANEDKDNLKEEVEEVLKQIKGHKSFFIKEEESISNLMKEAEKNKALSRKLQKFIESIKPQLKNSMDMIESKYKKTKHKIKKCKI</sequence>
<evidence type="ECO:0000256" key="1">
    <source>
        <dbReference type="ARBA" id="ARBA00022747"/>
    </source>
</evidence>
<dbReference type="EMBL" id="JBJKFK010001333">
    <property type="protein sequence ID" value="KAL3313360.1"/>
    <property type="molecule type" value="Genomic_DNA"/>
</dbReference>
<gene>
    <name evidence="2" type="ORF">Ciccas_008041</name>
</gene>
<organism evidence="2 3">
    <name type="scientific">Cichlidogyrus casuarinus</name>
    <dbReference type="NCBI Taxonomy" id="1844966"/>
    <lineage>
        <taxon>Eukaryota</taxon>
        <taxon>Metazoa</taxon>
        <taxon>Spiralia</taxon>
        <taxon>Lophotrochozoa</taxon>
        <taxon>Platyhelminthes</taxon>
        <taxon>Monogenea</taxon>
        <taxon>Monopisthocotylea</taxon>
        <taxon>Dactylogyridea</taxon>
        <taxon>Ancyrocephalidae</taxon>
        <taxon>Cichlidogyrus</taxon>
    </lineage>
</organism>
<protein>
    <submittedName>
        <fullName evidence="2">Uncharacterized protein</fullName>
    </submittedName>
</protein>